<dbReference type="Pfam" id="PF00085">
    <property type="entry name" value="Thioredoxin"/>
    <property type="match status" value="1"/>
</dbReference>
<dbReference type="AlphaFoldDB" id="L1JWJ1"/>
<evidence type="ECO:0000313" key="4">
    <source>
        <dbReference type="EMBL" id="EKX52941.1"/>
    </source>
</evidence>
<dbReference type="EnsemblProtists" id="EKX52941">
    <property type="protein sequence ID" value="EKX52941"/>
    <property type="gene ID" value="GUITHDRAFT_84522"/>
</dbReference>
<dbReference type="GO" id="GO:0005783">
    <property type="term" value="C:endoplasmic reticulum"/>
    <property type="evidence" value="ECO:0007669"/>
    <property type="project" value="TreeGrafter"/>
</dbReference>
<reference evidence="5" key="3">
    <citation type="submission" date="2015-06" db="UniProtKB">
        <authorList>
            <consortium name="EnsemblProtists"/>
        </authorList>
    </citation>
    <scope>IDENTIFICATION</scope>
</reference>
<dbReference type="PANTHER" id="PTHR45672:SF11">
    <property type="entry name" value="PROTEIN DISULFIDE-ISOMERASE C17H9.14C"/>
    <property type="match status" value="1"/>
</dbReference>
<feature type="domain" description="Thioredoxin" evidence="3">
    <location>
        <begin position="4"/>
        <end position="126"/>
    </location>
</feature>
<evidence type="ECO:0000256" key="2">
    <source>
        <dbReference type="SAM" id="Phobius"/>
    </source>
</evidence>
<dbReference type="InterPro" id="IPR017937">
    <property type="entry name" value="Thioredoxin_CS"/>
</dbReference>
<evidence type="ECO:0000313" key="5">
    <source>
        <dbReference type="EnsemblProtists" id="EKX52941"/>
    </source>
</evidence>
<evidence type="ECO:0000313" key="6">
    <source>
        <dbReference type="Proteomes" id="UP000011087"/>
    </source>
</evidence>
<keyword evidence="2" id="KW-1133">Transmembrane helix</keyword>
<comment type="similarity">
    <text evidence="1">Belongs to the protein disulfide isomerase family.</text>
</comment>
<dbReference type="PANTHER" id="PTHR45672">
    <property type="entry name" value="PROTEIN DISULFIDE-ISOMERASE C17H9.14C-RELATED"/>
    <property type="match status" value="1"/>
</dbReference>
<protein>
    <recommendedName>
        <fullName evidence="3">Thioredoxin domain-containing protein</fullName>
    </recommendedName>
</protein>
<dbReference type="GeneID" id="17309586"/>
<dbReference type="STRING" id="905079.L1JWJ1"/>
<dbReference type="GO" id="GO:0006457">
    <property type="term" value="P:protein folding"/>
    <property type="evidence" value="ECO:0007669"/>
    <property type="project" value="TreeGrafter"/>
</dbReference>
<reference evidence="4 6" key="1">
    <citation type="journal article" date="2012" name="Nature">
        <title>Algal genomes reveal evolutionary mosaicism and the fate of nucleomorphs.</title>
        <authorList>
            <consortium name="DOE Joint Genome Institute"/>
            <person name="Curtis B.A."/>
            <person name="Tanifuji G."/>
            <person name="Burki F."/>
            <person name="Gruber A."/>
            <person name="Irimia M."/>
            <person name="Maruyama S."/>
            <person name="Arias M.C."/>
            <person name="Ball S.G."/>
            <person name="Gile G.H."/>
            <person name="Hirakawa Y."/>
            <person name="Hopkins J.F."/>
            <person name="Kuo A."/>
            <person name="Rensing S.A."/>
            <person name="Schmutz J."/>
            <person name="Symeonidi A."/>
            <person name="Elias M."/>
            <person name="Eveleigh R.J."/>
            <person name="Herman E.K."/>
            <person name="Klute M.J."/>
            <person name="Nakayama T."/>
            <person name="Obornik M."/>
            <person name="Reyes-Prieto A."/>
            <person name="Armbrust E.V."/>
            <person name="Aves S.J."/>
            <person name="Beiko R.G."/>
            <person name="Coutinho P."/>
            <person name="Dacks J.B."/>
            <person name="Durnford D.G."/>
            <person name="Fast N.M."/>
            <person name="Green B.R."/>
            <person name="Grisdale C.J."/>
            <person name="Hempel F."/>
            <person name="Henrissat B."/>
            <person name="Hoppner M.P."/>
            <person name="Ishida K."/>
            <person name="Kim E."/>
            <person name="Koreny L."/>
            <person name="Kroth P.G."/>
            <person name="Liu Y."/>
            <person name="Malik S.B."/>
            <person name="Maier U.G."/>
            <person name="McRose D."/>
            <person name="Mock T."/>
            <person name="Neilson J.A."/>
            <person name="Onodera N.T."/>
            <person name="Poole A.M."/>
            <person name="Pritham E.J."/>
            <person name="Richards T.A."/>
            <person name="Rocap G."/>
            <person name="Roy S.W."/>
            <person name="Sarai C."/>
            <person name="Schaack S."/>
            <person name="Shirato S."/>
            <person name="Slamovits C.H."/>
            <person name="Spencer D.F."/>
            <person name="Suzuki S."/>
            <person name="Worden A.Z."/>
            <person name="Zauner S."/>
            <person name="Barry K."/>
            <person name="Bell C."/>
            <person name="Bharti A.K."/>
            <person name="Crow J.A."/>
            <person name="Grimwood J."/>
            <person name="Kramer R."/>
            <person name="Lindquist E."/>
            <person name="Lucas S."/>
            <person name="Salamov A."/>
            <person name="McFadden G.I."/>
            <person name="Lane C.E."/>
            <person name="Keeling P.J."/>
            <person name="Gray M.W."/>
            <person name="Grigoriev I.V."/>
            <person name="Archibald J.M."/>
        </authorList>
    </citation>
    <scope>NUCLEOTIDE SEQUENCE</scope>
    <source>
        <strain evidence="4 6">CCMP2712</strain>
    </source>
</reference>
<dbReference type="Proteomes" id="UP000011087">
    <property type="component" value="Unassembled WGS sequence"/>
</dbReference>
<dbReference type="PROSITE" id="PS51352">
    <property type="entry name" value="THIOREDOXIN_2"/>
    <property type="match status" value="1"/>
</dbReference>
<dbReference type="InterPro" id="IPR013766">
    <property type="entry name" value="Thioredoxin_domain"/>
</dbReference>
<evidence type="ECO:0000256" key="1">
    <source>
        <dbReference type="ARBA" id="ARBA00006347"/>
    </source>
</evidence>
<dbReference type="EMBL" id="JH992971">
    <property type="protein sequence ID" value="EKX52941.1"/>
    <property type="molecule type" value="Genomic_DNA"/>
</dbReference>
<dbReference type="OMA" id="FLIWIYF"/>
<gene>
    <name evidence="4" type="ORF">GUITHDRAFT_84522</name>
</gene>
<feature type="transmembrane region" description="Helical" evidence="2">
    <location>
        <begin position="167"/>
        <end position="187"/>
    </location>
</feature>
<keyword evidence="6" id="KW-1185">Reference proteome</keyword>
<proteinExistence type="inferred from homology"/>
<dbReference type="KEGG" id="gtt:GUITHDRAFT_84522"/>
<dbReference type="Gene3D" id="3.40.30.10">
    <property type="entry name" value="Glutaredoxin"/>
    <property type="match status" value="1"/>
</dbReference>
<sequence>MVNAEGGEKSFVKVLTDSTFEHDTQSVTGATTGDWFVEFYAPWCGHCKSLTPTWESLAQKLNEEKEAGDVTPIIAKVDGTVSPKLQERFQIRGFPTLKMFSKGKMYDYMGPRDLDSLYAFAKGGFKKETGAPVPKGWDEMSLFDKASHLYMVTIHRDMESIWEYHKAAFFTGLGFSFFCGMLLGYFLKRSPKAKRE</sequence>
<dbReference type="InterPro" id="IPR036249">
    <property type="entry name" value="Thioredoxin-like_sf"/>
</dbReference>
<dbReference type="PROSITE" id="PS00194">
    <property type="entry name" value="THIOREDOXIN_1"/>
    <property type="match status" value="1"/>
</dbReference>
<evidence type="ECO:0000259" key="3">
    <source>
        <dbReference type="PROSITE" id="PS51352"/>
    </source>
</evidence>
<keyword evidence="2" id="KW-0472">Membrane</keyword>
<reference evidence="6" key="2">
    <citation type="submission" date="2012-11" db="EMBL/GenBank/DDBJ databases">
        <authorList>
            <person name="Kuo A."/>
            <person name="Curtis B.A."/>
            <person name="Tanifuji G."/>
            <person name="Burki F."/>
            <person name="Gruber A."/>
            <person name="Irimia M."/>
            <person name="Maruyama S."/>
            <person name="Arias M.C."/>
            <person name="Ball S.G."/>
            <person name="Gile G.H."/>
            <person name="Hirakawa Y."/>
            <person name="Hopkins J.F."/>
            <person name="Rensing S.A."/>
            <person name="Schmutz J."/>
            <person name="Symeonidi A."/>
            <person name="Elias M."/>
            <person name="Eveleigh R.J."/>
            <person name="Herman E.K."/>
            <person name="Klute M.J."/>
            <person name="Nakayama T."/>
            <person name="Obornik M."/>
            <person name="Reyes-Prieto A."/>
            <person name="Armbrust E.V."/>
            <person name="Aves S.J."/>
            <person name="Beiko R.G."/>
            <person name="Coutinho P."/>
            <person name="Dacks J.B."/>
            <person name="Durnford D.G."/>
            <person name="Fast N.M."/>
            <person name="Green B.R."/>
            <person name="Grisdale C."/>
            <person name="Hempe F."/>
            <person name="Henrissat B."/>
            <person name="Hoppner M.P."/>
            <person name="Ishida K.-I."/>
            <person name="Kim E."/>
            <person name="Koreny L."/>
            <person name="Kroth P.G."/>
            <person name="Liu Y."/>
            <person name="Malik S.-B."/>
            <person name="Maier U.G."/>
            <person name="McRose D."/>
            <person name="Mock T."/>
            <person name="Neilson J.A."/>
            <person name="Onodera N.T."/>
            <person name="Poole A.M."/>
            <person name="Pritham E.J."/>
            <person name="Richards T.A."/>
            <person name="Rocap G."/>
            <person name="Roy S.W."/>
            <person name="Sarai C."/>
            <person name="Schaack S."/>
            <person name="Shirato S."/>
            <person name="Slamovits C.H."/>
            <person name="Spencer D.F."/>
            <person name="Suzuki S."/>
            <person name="Worden A.Z."/>
            <person name="Zauner S."/>
            <person name="Barry K."/>
            <person name="Bell C."/>
            <person name="Bharti A.K."/>
            <person name="Crow J.A."/>
            <person name="Grimwood J."/>
            <person name="Kramer R."/>
            <person name="Lindquist E."/>
            <person name="Lucas S."/>
            <person name="Salamov A."/>
            <person name="McFadden G.I."/>
            <person name="Lane C.E."/>
            <person name="Keeling P.J."/>
            <person name="Gray M.W."/>
            <person name="Grigoriev I.V."/>
            <person name="Archibald J.M."/>
        </authorList>
    </citation>
    <scope>NUCLEOTIDE SEQUENCE</scope>
    <source>
        <strain evidence="6">CCMP2712</strain>
    </source>
</reference>
<dbReference type="PRINTS" id="PR00421">
    <property type="entry name" value="THIOREDOXIN"/>
</dbReference>
<dbReference type="SUPFAM" id="SSF52833">
    <property type="entry name" value="Thioredoxin-like"/>
    <property type="match status" value="1"/>
</dbReference>
<dbReference type="eggNOG" id="KOG0190">
    <property type="taxonomic scope" value="Eukaryota"/>
</dbReference>
<accession>L1JWJ1</accession>
<dbReference type="CDD" id="cd02961">
    <property type="entry name" value="PDI_a_family"/>
    <property type="match status" value="1"/>
</dbReference>
<dbReference type="RefSeq" id="XP_005839921.1">
    <property type="nucleotide sequence ID" value="XM_005839864.1"/>
</dbReference>
<dbReference type="OrthoDB" id="427280at2759"/>
<dbReference type="HOGENOM" id="CLU_069292_4_0_1"/>
<name>L1JWJ1_GUITC</name>
<dbReference type="PaxDb" id="55529-EKX52941"/>
<dbReference type="GO" id="GO:0003756">
    <property type="term" value="F:protein disulfide isomerase activity"/>
    <property type="evidence" value="ECO:0007669"/>
    <property type="project" value="TreeGrafter"/>
</dbReference>
<dbReference type="InterPro" id="IPR051063">
    <property type="entry name" value="PDI"/>
</dbReference>
<keyword evidence="2" id="KW-0812">Transmembrane</keyword>
<organism evidence="4">
    <name type="scientific">Guillardia theta (strain CCMP2712)</name>
    <name type="common">Cryptophyte</name>
    <dbReference type="NCBI Taxonomy" id="905079"/>
    <lineage>
        <taxon>Eukaryota</taxon>
        <taxon>Cryptophyceae</taxon>
        <taxon>Pyrenomonadales</taxon>
        <taxon>Geminigeraceae</taxon>
        <taxon>Guillardia</taxon>
    </lineage>
</organism>